<protein>
    <submittedName>
        <fullName evidence="2">Uncharacterized protein</fullName>
    </submittedName>
</protein>
<feature type="region of interest" description="Disordered" evidence="1">
    <location>
        <begin position="115"/>
        <end position="150"/>
    </location>
</feature>
<dbReference type="GeneID" id="68353195"/>
<proteinExistence type="predicted"/>
<sequence>MGFHDPTTPVDGRIGDREISEAEKSKQAREVGDALEVRQPGDGNTNELRPRSILTLSHGIVNEFTTFLPYLTTSTADPARPPSAGPPLPMARTSRGSDDLLLQSTAAITTPDLLAQPTSLSAESSSVANATASRENGGMPTPKADQQSAMGALSQNNINRGVAVGIAAAGVRL</sequence>
<feature type="region of interest" description="Disordered" evidence="1">
    <location>
        <begin position="1"/>
        <end position="48"/>
    </location>
</feature>
<feature type="compositionally biased region" description="Basic and acidic residues" evidence="1">
    <location>
        <begin position="13"/>
        <end position="36"/>
    </location>
</feature>
<gene>
    <name evidence="2" type="ORF">HRG_04066</name>
</gene>
<dbReference type="RefSeq" id="XP_044723563.1">
    <property type="nucleotide sequence ID" value="XM_044862537.1"/>
</dbReference>
<reference evidence="2" key="1">
    <citation type="submission" date="2021-09" db="EMBL/GenBank/DDBJ databases">
        <title>A high-quality genome of the endoparasitic fungus Hirsutella rhossiliensis with a comparison of Hirsutella genomes reveals transposable elements contributing to genome size variation.</title>
        <authorList>
            <person name="Lin R."/>
            <person name="Jiao Y."/>
            <person name="Sun X."/>
            <person name="Ling J."/>
            <person name="Xie B."/>
            <person name="Cheng X."/>
        </authorList>
    </citation>
    <scope>NUCLEOTIDE SEQUENCE</scope>
    <source>
        <strain evidence="2">HR02</strain>
    </source>
</reference>
<dbReference type="Proteomes" id="UP000824596">
    <property type="component" value="Unassembled WGS sequence"/>
</dbReference>
<evidence type="ECO:0000313" key="2">
    <source>
        <dbReference type="EMBL" id="KAH0966050.1"/>
    </source>
</evidence>
<feature type="compositionally biased region" description="Pro residues" evidence="1">
    <location>
        <begin position="79"/>
        <end position="89"/>
    </location>
</feature>
<dbReference type="AlphaFoldDB" id="A0A9P8SLR1"/>
<feature type="compositionally biased region" description="Polar residues" evidence="1">
    <location>
        <begin position="116"/>
        <end position="134"/>
    </location>
</feature>
<dbReference type="OrthoDB" id="10626809at2759"/>
<organism evidence="2 3">
    <name type="scientific">Hirsutella rhossiliensis</name>
    <dbReference type="NCBI Taxonomy" id="111463"/>
    <lineage>
        <taxon>Eukaryota</taxon>
        <taxon>Fungi</taxon>
        <taxon>Dikarya</taxon>
        <taxon>Ascomycota</taxon>
        <taxon>Pezizomycotina</taxon>
        <taxon>Sordariomycetes</taxon>
        <taxon>Hypocreomycetidae</taxon>
        <taxon>Hypocreales</taxon>
        <taxon>Ophiocordycipitaceae</taxon>
        <taxon>Hirsutella</taxon>
    </lineage>
</organism>
<comment type="caution">
    <text evidence="2">The sequence shown here is derived from an EMBL/GenBank/DDBJ whole genome shotgun (WGS) entry which is preliminary data.</text>
</comment>
<accession>A0A9P8SLR1</accession>
<evidence type="ECO:0000313" key="3">
    <source>
        <dbReference type="Proteomes" id="UP000824596"/>
    </source>
</evidence>
<name>A0A9P8SLR1_9HYPO</name>
<dbReference type="EMBL" id="JAIZPD010000003">
    <property type="protein sequence ID" value="KAH0966050.1"/>
    <property type="molecule type" value="Genomic_DNA"/>
</dbReference>
<keyword evidence="3" id="KW-1185">Reference proteome</keyword>
<feature type="region of interest" description="Disordered" evidence="1">
    <location>
        <begin position="73"/>
        <end position="95"/>
    </location>
</feature>
<evidence type="ECO:0000256" key="1">
    <source>
        <dbReference type="SAM" id="MobiDB-lite"/>
    </source>
</evidence>